<organism evidence="2 3">
    <name type="scientific">Verticillium longisporum</name>
    <name type="common">Verticillium dahliae var. longisporum</name>
    <dbReference type="NCBI Taxonomy" id="100787"/>
    <lineage>
        <taxon>Eukaryota</taxon>
        <taxon>Fungi</taxon>
        <taxon>Dikarya</taxon>
        <taxon>Ascomycota</taxon>
        <taxon>Pezizomycotina</taxon>
        <taxon>Sordariomycetes</taxon>
        <taxon>Hypocreomycetidae</taxon>
        <taxon>Glomerellales</taxon>
        <taxon>Plectosphaerellaceae</taxon>
        <taxon>Verticillium</taxon>
    </lineage>
</organism>
<dbReference type="AlphaFoldDB" id="A0A0G4MIB1"/>
<evidence type="ECO:0000313" key="3">
    <source>
        <dbReference type="Proteomes" id="UP000044602"/>
    </source>
</evidence>
<feature type="compositionally biased region" description="Basic residues" evidence="1">
    <location>
        <begin position="178"/>
        <end position="189"/>
    </location>
</feature>
<name>A0A0G4MIB1_VERLO</name>
<evidence type="ECO:0000313" key="2">
    <source>
        <dbReference type="EMBL" id="CRK33986.1"/>
    </source>
</evidence>
<protein>
    <submittedName>
        <fullName evidence="2">Uncharacterized protein</fullName>
    </submittedName>
</protein>
<dbReference type="EMBL" id="CVQH01022750">
    <property type="protein sequence ID" value="CRK33986.1"/>
    <property type="molecule type" value="Genomic_DNA"/>
</dbReference>
<dbReference type="Proteomes" id="UP000044602">
    <property type="component" value="Unassembled WGS sequence"/>
</dbReference>
<reference evidence="2 3" key="1">
    <citation type="submission" date="2015-05" db="EMBL/GenBank/DDBJ databases">
        <authorList>
            <person name="Wang D.B."/>
            <person name="Wang M."/>
        </authorList>
    </citation>
    <scope>NUCLEOTIDE SEQUENCE [LARGE SCALE GENOMIC DNA]</scope>
    <source>
        <strain evidence="2">VL1</strain>
    </source>
</reference>
<proteinExistence type="predicted"/>
<sequence length="216" mass="23943">MRARQVDKPPVGRRACDRTFGHAAHLSVVRGAADDAEAEPGLTRLTMVGESGTGNTPVMAMCSRSAWHCLHRLLGVEVFLASAYNVASDVRLEHRPWMEPPWLRRLCLEGKPSGEFLGRKRTATWTTRRYGKHGECRLRGRQTNGNDKATSKLQVGAAGAICVADLSGSEGPLGTRRERGHRQKKKKFRQQAAQSRRSKSPSWFQLSDGGSKWQVP</sequence>
<feature type="region of interest" description="Disordered" evidence="1">
    <location>
        <begin position="171"/>
        <end position="216"/>
    </location>
</feature>
<evidence type="ECO:0000256" key="1">
    <source>
        <dbReference type="SAM" id="MobiDB-lite"/>
    </source>
</evidence>
<accession>A0A0G4MIB1</accession>
<gene>
    <name evidence="2" type="ORF">BN1708_006241</name>
</gene>
<keyword evidence="3" id="KW-1185">Reference proteome</keyword>